<keyword evidence="2" id="KW-1133">Transmembrane helix</keyword>
<dbReference type="OrthoDB" id="191979at2759"/>
<dbReference type="Proteomes" id="UP000245771">
    <property type="component" value="Unassembled WGS sequence"/>
</dbReference>
<keyword evidence="2" id="KW-0472">Membrane</keyword>
<evidence type="ECO:0000256" key="2">
    <source>
        <dbReference type="SAM" id="Phobius"/>
    </source>
</evidence>
<feature type="transmembrane region" description="Helical" evidence="2">
    <location>
        <begin position="12"/>
        <end position="32"/>
    </location>
</feature>
<feature type="region of interest" description="Disordered" evidence="1">
    <location>
        <begin position="380"/>
        <end position="427"/>
    </location>
</feature>
<name>A0A316VI48_9BASI</name>
<feature type="compositionally biased region" description="Polar residues" evidence="1">
    <location>
        <begin position="381"/>
        <end position="395"/>
    </location>
</feature>
<dbReference type="STRING" id="1280837.A0A316VI48"/>
<gene>
    <name evidence="3" type="ORF">FA14DRAFT_170094</name>
</gene>
<feature type="compositionally biased region" description="Basic and acidic residues" evidence="1">
    <location>
        <begin position="398"/>
        <end position="407"/>
    </location>
</feature>
<accession>A0A316VI48</accession>
<reference evidence="3 4" key="1">
    <citation type="journal article" date="2018" name="Mol. Biol. Evol.">
        <title>Broad Genomic Sampling Reveals a Smut Pathogenic Ancestry of the Fungal Clade Ustilaginomycotina.</title>
        <authorList>
            <person name="Kijpornyongpan T."/>
            <person name="Mondo S.J."/>
            <person name="Barry K."/>
            <person name="Sandor L."/>
            <person name="Lee J."/>
            <person name="Lipzen A."/>
            <person name="Pangilinan J."/>
            <person name="LaButti K."/>
            <person name="Hainaut M."/>
            <person name="Henrissat B."/>
            <person name="Grigoriev I.V."/>
            <person name="Spatafora J.W."/>
            <person name="Aime M.C."/>
        </authorList>
    </citation>
    <scope>NUCLEOTIDE SEQUENCE [LARGE SCALE GENOMIC DNA]</scope>
    <source>
        <strain evidence="3 4">MCA 3882</strain>
    </source>
</reference>
<feature type="transmembrane region" description="Helical" evidence="2">
    <location>
        <begin position="71"/>
        <end position="98"/>
    </location>
</feature>
<keyword evidence="4" id="KW-1185">Reference proteome</keyword>
<dbReference type="AlphaFoldDB" id="A0A316VI48"/>
<dbReference type="InterPro" id="IPR036291">
    <property type="entry name" value="NAD(P)-bd_dom_sf"/>
</dbReference>
<protein>
    <recommendedName>
        <fullName evidence="5">Ketoreductase (KR) domain-containing protein</fullName>
    </recommendedName>
</protein>
<dbReference type="Gene3D" id="3.40.50.720">
    <property type="entry name" value="NAD(P)-binding Rossmann-like Domain"/>
    <property type="match status" value="1"/>
</dbReference>
<organism evidence="3 4">
    <name type="scientific">Meira miltonrushii</name>
    <dbReference type="NCBI Taxonomy" id="1280837"/>
    <lineage>
        <taxon>Eukaryota</taxon>
        <taxon>Fungi</taxon>
        <taxon>Dikarya</taxon>
        <taxon>Basidiomycota</taxon>
        <taxon>Ustilaginomycotina</taxon>
        <taxon>Exobasidiomycetes</taxon>
        <taxon>Exobasidiales</taxon>
        <taxon>Brachybasidiaceae</taxon>
        <taxon>Meira</taxon>
    </lineage>
</organism>
<dbReference type="SUPFAM" id="SSF51735">
    <property type="entry name" value="NAD(P)-binding Rossmann-fold domains"/>
    <property type="match status" value="1"/>
</dbReference>
<evidence type="ECO:0000313" key="4">
    <source>
        <dbReference type="Proteomes" id="UP000245771"/>
    </source>
</evidence>
<dbReference type="InParanoid" id="A0A316VI48"/>
<feature type="compositionally biased region" description="Low complexity" evidence="1">
    <location>
        <begin position="171"/>
        <end position="181"/>
    </location>
</feature>
<evidence type="ECO:0008006" key="5">
    <source>
        <dbReference type="Google" id="ProtNLM"/>
    </source>
</evidence>
<keyword evidence="2" id="KW-0812">Transmembrane</keyword>
<sequence length="551" mass="59413">MPVFILSTYLSGLLALDTLPTLIAAFVAVIFLKQWSSGVDLVSRLDRAQRDADKGQIEGQKKKPRDLHGTVILVVGGFTAQGLLVCAQLSSLGAQLILLTPTIRSSYIMQMIHLLRDGTSNSLIYAEECDVTNLQSIEAFAAQWNLGEGTGSQIGGLGAGPAGGLSGSTGLGAASSGPGATKGDGNKSGFAPRRVDSIVFLPLDSARYSVGSPIRRSNEGLETSQAELMGRFHLVNVLLPSLLLLPPNRDIRIVTLLSPWYAAGAASLSEEHNINQIIDGIKNGKMTSPWTYDGSLSVIWLALSRELQRRIQLMTDADQRPRTKLPGIDDEGNVTGKATPTNVNLINVCAGFERGRDVLDYLLPGTGKHSIDVEEEWGTAEQINGSGQKSDQEGASDQLRDLVDPRLRNRKNVKPAKADDKNSNQGRTAAAEKLQKQLQADESTSAIRKLMTIIQYSVCIFLWPLAWLLGKSPRRAAETVTWATIAPIHLGKTFDANLNASAVVPGELHREGRVVRPALPNELLPGPSVDLVWKAVEEKAKSVLSSQREDL</sequence>
<feature type="region of interest" description="Disordered" evidence="1">
    <location>
        <begin position="168"/>
        <end position="189"/>
    </location>
</feature>
<evidence type="ECO:0000313" key="3">
    <source>
        <dbReference type="EMBL" id="PWN37216.1"/>
    </source>
</evidence>
<dbReference type="EMBL" id="KZ819602">
    <property type="protein sequence ID" value="PWN37216.1"/>
    <property type="molecule type" value="Genomic_DNA"/>
</dbReference>
<proteinExistence type="predicted"/>
<evidence type="ECO:0000256" key="1">
    <source>
        <dbReference type="SAM" id="MobiDB-lite"/>
    </source>
</evidence>
<dbReference type="RefSeq" id="XP_025357518.1">
    <property type="nucleotide sequence ID" value="XM_025500259.1"/>
</dbReference>
<dbReference type="GeneID" id="37022040"/>